<keyword evidence="11" id="KW-1185">Reference proteome</keyword>
<dbReference type="InterPro" id="IPR000834">
    <property type="entry name" value="Peptidase_M14"/>
</dbReference>
<sequence length="303" mass="35002">MYQSFNPKQVYHFEQLEQDLTILSDHMNHLCELRIIGYSVEGRPIYAFKIGSGEKRVCITGAHHAREWLTTNLIVDFIYHLLFDQTWAWLTIREDWLRAITFWFVPMVNPDGVKLVQQGSVGLVNQKNLLTWNRESTDFERWKANASGVDLNRQYPEGWEIIQNDPGYPSESHYKGENPLSEPEAQALHDFVSTHKMDCALAYHSSGEEIFWRYLLEQSVYQQFQPLANELAQVTGYQLIDPGENPSGGGFIDWFLMTFKKPGFTIEIAPSVGPKPVPLSMYNQVFQSNELVLYVIADFLINK</sequence>
<name>A0A1H8RXI3_9BACI</name>
<dbReference type="GO" id="GO:0008270">
    <property type="term" value="F:zinc ion binding"/>
    <property type="evidence" value="ECO:0007669"/>
    <property type="project" value="InterPro"/>
</dbReference>
<keyword evidence="7" id="KW-0482">Metalloprotease</keyword>
<comment type="similarity">
    <text evidence="2 8">Belongs to the peptidase M14 family.</text>
</comment>
<protein>
    <submittedName>
        <fullName evidence="10">G-D-glutamyl-meso-diaminopimelate peptidase</fullName>
    </submittedName>
</protein>
<dbReference type="GO" id="GO:0004181">
    <property type="term" value="F:metallocarboxypeptidase activity"/>
    <property type="evidence" value="ECO:0007669"/>
    <property type="project" value="InterPro"/>
</dbReference>
<dbReference type="OrthoDB" id="9802862at2"/>
<evidence type="ECO:0000256" key="5">
    <source>
        <dbReference type="ARBA" id="ARBA00022801"/>
    </source>
</evidence>
<dbReference type="PRINTS" id="PR00765">
    <property type="entry name" value="CRBOXYPTASEA"/>
</dbReference>
<dbReference type="SMART" id="SM00631">
    <property type="entry name" value="Zn_pept"/>
    <property type="match status" value="1"/>
</dbReference>
<dbReference type="PROSITE" id="PS52035">
    <property type="entry name" value="PEPTIDASE_M14"/>
    <property type="match status" value="1"/>
</dbReference>
<dbReference type="PANTHER" id="PTHR11705">
    <property type="entry name" value="PROTEASE FAMILY M14 CARBOXYPEPTIDASE A,B"/>
    <property type="match status" value="1"/>
</dbReference>
<keyword evidence="3" id="KW-0645">Protease</keyword>
<keyword evidence="4" id="KW-0479">Metal-binding</keyword>
<dbReference type="InterPro" id="IPR057246">
    <property type="entry name" value="CARBOXYPEPT_ZN_1"/>
</dbReference>
<evidence type="ECO:0000256" key="4">
    <source>
        <dbReference type="ARBA" id="ARBA00022723"/>
    </source>
</evidence>
<dbReference type="Proteomes" id="UP000199300">
    <property type="component" value="Unassembled WGS sequence"/>
</dbReference>
<dbReference type="Gene3D" id="3.40.630.10">
    <property type="entry name" value="Zn peptidases"/>
    <property type="match status" value="1"/>
</dbReference>
<feature type="domain" description="Peptidase M14" evidence="9">
    <location>
        <begin position="9"/>
        <end position="300"/>
    </location>
</feature>
<accession>A0A1H8RXI3</accession>
<dbReference type="AlphaFoldDB" id="A0A1H8RXI3"/>
<evidence type="ECO:0000313" key="10">
    <source>
        <dbReference type="EMBL" id="SEO70643.1"/>
    </source>
</evidence>
<reference evidence="10 11" key="1">
    <citation type="submission" date="2016-10" db="EMBL/GenBank/DDBJ databases">
        <authorList>
            <person name="de Groot N.N."/>
        </authorList>
    </citation>
    <scope>NUCLEOTIDE SEQUENCE [LARGE SCALE GENOMIC DNA]</scope>
    <source>
        <strain evidence="10 11">CGMCC 1.10434</strain>
    </source>
</reference>
<evidence type="ECO:0000256" key="3">
    <source>
        <dbReference type="ARBA" id="ARBA00022670"/>
    </source>
</evidence>
<evidence type="ECO:0000256" key="8">
    <source>
        <dbReference type="PROSITE-ProRule" id="PRU01379"/>
    </source>
</evidence>
<gene>
    <name evidence="10" type="ORF">SAMN04488134_11162</name>
</gene>
<dbReference type="Pfam" id="PF00246">
    <property type="entry name" value="Peptidase_M14"/>
    <property type="match status" value="1"/>
</dbReference>
<keyword evidence="6" id="KW-0862">Zinc</keyword>
<proteinExistence type="inferred from homology"/>
<dbReference type="RefSeq" id="WP_091499452.1">
    <property type="nucleotide sequence ID" value="NZ_FODJ01000011.1"/>
</dbReference>
<dbReference type="PROSITE" id="PS00132">
    <property type="entry name" value="CARBOXYPEPT_ZN_1"/>
    <property type="match status" value="1"/>
</dbReference>
<dbReference type="SUPFAM" id="SSF53187">
    <property type="entry name" value="Zn-dependent exopeptidases"/>
    <property type="match status" value="1"/>
</dbReference>
<evidence type="ECO:0000313" key="11">
    <source>
        <dbReference type="Proteomes" id="UP000199300"/>
    </source>
</evidence>
<feature type="active site" description="Proton donor/acceptor" evidence="8">
    <location>
        <position position="267"/>
    </location>
</feature>
<dbReference type="STRING" id="872970.SAMN04488134_11162"/>
<evidence type="ECO:0000256" key="1">
    <source>
        <dbReference type="ARBA" id="ARBA00001947"/>
    </source>
</evidence>
<evidence type="ECO:0000256" key="2">
    <source>
        <dbReference type="ARBA" id="ARBA00005988"/>
    </source>
</evidence>
<dbReference type="GO" id="GO:0005615">
    <property type="term" value="C:extracellular space"/>
    <property type="evidence" value="ECO:0007669"/>
    <property type="project" value="TreeGrafter"/>
</dbReference>
<organism evidence="10 11">
    <name type="scientific">Amphibacillus marinus</name>
    <dbReference type="NCBI Taxonomy" id="872970"/>
    <lineage>
        <taxon>Bacteria</taxon>
        <taxon>Bacillati</taxon>
        <taxon>Bacillota</taxon>
        <taxon>Bacilli</taxon>
        <taxon>Bacillales</taxon>
        <taxon>Bacillaceae</taxon>
        <taxon>Amphibacillus</taxon>
    </lineage>
</organism>
<evidence type="ECO:0000259" key="9">
    <source>
        <dbReference type="PROSITE" id="PS52035"/>
    </source>
</evidence>
<comment type="cofactor">
    <cofactor evidence="1">
        <name>Zn(2+)</name>
        <dbReference type="ChEBI" id="CHEBI:29105"/>
    </cofactor>
</comment>
<keyword evidence="5" id="KW-0378">Hydrolase</keyword>
<evidence type="ECO:0000256" key="7">
    <source>
        <dbReference type="ARBA" id="ARBA00023049"/>
    </source>
</evidence>
<dbReference type="GO" id="GO:0006508">
    <property type="term" value="P:proteolysis"/>
    <property type="evidence" value="ECO:0007669"/>
    <property type="project" value="UniProtKB-KW"/>
</dbReference>
<evidence type="ECO:0000256" key="6">
    <source>
        <dbReference type="ARBA" id="ARBA00022833"/>
    </source>
</evidence>
<dbReference type="EMBL" id="FODJ01000011">
    <property type="protein sequence ID" value="SEO70643.1"/>
    <property type="molecule type" value="Genomic_DNA"/>
</dbReference>
<dbReference type="PANTHER" id="PTHR11705:SF143">
    <property type="entry name" value="SLL0236 PROTEIN"/>
    <property type="match status" value="1"/>
</dbReference>